<gene>
    <name evidence="1" type="ORF">CPAV1605_951</name>
</gene>
<evidence type="ECO:0000313" key="1">
    <source>
        <dbReference type="EMBL" id="VVU95226.1"/>
    </source>
</evidence>
<reference evidence="1" key="1">
    <citation type="submission" date="2019-09" db="EMBL/GenBank/DDBJ databases">
        <authorList>
            <person name="Needham M D."/>
        </authorList>
    </citation>
    <scope>NUCLEOTIDE SEQUENCE</scope>
</reference>
<proteinExistence type="predicted"/>
<dbReference type="AlphaFoldDB" id="A0A5E8CJ87"/>
<protein>
    <submittedName>
        <fullName evidence="1">Uncharacterized protein</fullName>
    </submittedName>
</protein>
<sequence length="306" mass="36357">MNSILELIIKIIEDKKNKKASFLYIYKELKKTGSDIEIKELRFYLKFLHKRTKNLAKNKKIYSILKPFNKNSSMLIEENFFDKTNFKQSNQNNTKVEITSSENSEEEIPVFIYGNQNSDDSESEFPMFYIPDDEASEDTYDFLDIFDEENYEVMTEFMNIINSHDIDYEIYDLDDKPVKKLKDKREKKNRKESNSSDEIIEFNNNKDYNKNNDLDVKNNDLDVKEEVNNNNLEVKKDNLDVKDEIEVKNIELKKDDNIEIEFNIKNISINEKVDNDLNNSLSKLNLKVNFLLPSKILDWLKDKKKN</sequence>
<dbReference type="EMBL" id="CABVLZ010000004">
    <property type="protein sequence ID" value="VVU95226.1"/>
    <property type="molecule type" value="Genomic_DNA"/>
</dbReference>
<organism evidence="1">
    <name type="scientific">seawater metagenome</name>
    <dbReference type="NCBI Taxonomy" id="1561972"/>
    <lineage>
        <taxon>unclassified sequences</taxon>
        <taxon>metagenomes</taxon>
        <taxon>ecological metagenomes</taxon>
    </lineage>
</organism>
<name>A0A5E8CJ87_9ZZZZ</name>
<accession>A0A5E8CJ87</accession>